<reference evidence="1 2" key="1">
    <citation type="submission" date="2024-04" db="EMBL/GenBank/DDBJ databases">
        <authorList>
            <person name="Waldvogel A.-M."/>
            <person name="Schoenle A."/>
        </authorList>
    </citation>
    <scope>NUCLEOTIDE SEQUENCE [LARGE SCALE GENOMIC DNA]</scope>
</reference>
<evidence type="ECO:0000313" key="2">
    <source>
        <dbReference type="Proteomes" id="UP001497482"/>
    </source>
</evidence>
<proteinExistence type="predicted"/>
<dbReference type="Proteomes" id="UP001497482">
    <property type="component" value="Chromosome 5"/>
</dbReference>
<dbReference type="EMBL" id="OZ035827">
    <property type="protein sequence ID" value="CAL1606753.1"/>
    <property type="molecule type" value="Genomic_DNA"/>
</dbReference>
<evidence type="ECO:0000313" key="1">
    <source>
        <dbReference type="EMBL" id="CAL1606753.1"/>
    </source>
</evidence>
<dbReference type="AlphaFoldDB" id="A0AAV2M0B4"/>
<gene>
    <name evidence="1" type="ORF">KC01_LOCUS33873</name>
</gene>
<name>A0AAV2M0B4_KNICA</name>
<organism evidence="1 2">
    <name type="scientific">Knipowitschia caucasica</name>
    <name type="common">Caucasian dwarf goby</name>
    <name type="synonym">Pomatoschistus caucasicus</name>
    <dbReference type="NCBI Taxonomy" id="637954"/>
    <lineage>
        <taxon>Eukaryota</taxon>
        <taxon>Metazoa</taxon>
        <taxon>Chordata</taxon>
        <taxon>Craniata</taxon>
        <taxon>Vertebrata</taxon>
        <taxon>Euteleostomi</taxon>
        <taxon>Actinopterygii</taxon>
        <taxon>Neopterygii</taxon>
        <taxon>Teleostei</taxon>
        <taxon>Neoteleostei</taxon>
        <taxon>Acanthomorphata</taxon>
        <taxon>Gobiaria</taxon>
        <taxon>Gobiiformes</taxon>
        <taxon>Gobioidei</taxon>
        <taxon>Gobiidae</taxon>
        <taxon>Gobiinae</taxon>
        <taxon>Knipowitschia</taxon>
    </lineage>
</organism>
<sequence>MGSEHPEACGGLRIEADGGFHWEKGSISVPPVRYITVAAAVNERRAVLMNLSRCVRRSSPRHPERLGAVSPIHQGQSVLFIIAFQPYAFLCLYGSLGPACRTRRCLGQCCRTRS</sequence>
<keyword evidence="2" id="KW-1185">Reference proteome</keyword>
<protein>
    <submittedName>
        <fullName evidence="1">Uncharacterized protein</fullName>
    </submittedName>
</protein>
<accession>A0AAV2M0B4</accession>